<proteinExistence type="predicted"/>
<organism evidence="1 2">
    <name type="scientific">Phanerochaete sordida</name>
    <dbReference type="NCBI Taxonomy" id="48140"/>
    <lineage>
        <taxon>Eukaryota</taxon>
        <taxon>Fungi</taxon>
        <taxon>Dikarya</taxon>
        <taxon>Basidiomycota</taxon>
        <taxon>Agaricomycotina</taxon>
        <taxon>Agaricomycetes</taxon>
        <taxon>Polyporales</taxon>
        <taxon>Phanerochaetaceae</taxon>
        <taxon>Phanerochaete</taxon>
    </lineage>
</organism>
<dbReference type="GO" id="GO:0004525">
    <property type="term" value="F:ribonuclease III activity"/>
    <property type="evidence" value="ECO:0007669"/>
    <property type="project" value="InterPro"/>
</dbReference>
<name>A0A9P3LKN1_9APHY</name>
<evidence type="ECO:0000313" key="2">
    <source>
        <dbReference type="Proteomes" id="UP000703269"/>
    </source>
</evidence>
<gene>
    <name evidence="1" type="ORF">PsYK624_150090</name>
</gene>
<reference evidence="1 2" key="1">
    <citation type="submission" date="2021-08" db="EMBL/GenBank/DDBJ databases">
        <title>Draft Genome Sequence of Phanerochaete sordida strain YK-624.</title>
        <authorList>
            <person name="Mori T."/>
            <person name="Dohra H."/>
            <person name="Suzuki T."/>
            <person name="Kawagishi H."/>
            <person name="Hirai H."/>
        </authorList>
    </citation>
    <scope>NUCLEOTIDE SEQUENCE [LARGE SCALE GENOMIC DNA]</scope>
    <source>
        <strain evidence="1 2">YK-624</strain>
    </source>
</reference>
<dbReference type="InterPro" id="IPR036389">
    <property type="entry name" value="RNase_III_sf"/>
</dbReference>
<dbReference type="Gene3D" id="1.10.1520.10">
    <property type="entry name" value="Ribonuclease III domain"/>
    <property type="match status" value="1"/>
</dbReference>
<keyword evidence="2" id="KW-1185">Reference proteome</keyword>
<dbReference type="EMBL" id="BPQB01000094">
    <property type="protein sequence ID" value="GJE98773.1"/>
    <property type="molecule type" value="Genomic_DNA"/>
</dbReference>
<accession>A0A9P3LKN1</accession>
<evidence type="ECO:0000313" key="1">
    <source>
        <dbReference type="EMBL" id="GJE98773.1"/>
    </source>
</evidence>
<protein>
    <submittedName>
        <fullName evidence="1">Uncharacterized protein</fullName>
    </submittedName>
</protein>
<comment type="caution">
    <text evidence="1">The sequence shown here is derived from an EMBL/GenBank/DDBJ whole genome shotgun (WGS) entry which is preliminary data.</text>
</comment>
<dbReference type="Proteomes" id="UP000703269">
    <property type="component" value="Unassembled WGS sequence"/>
</dbReference>
<dbReference type="AlphaFoldDB" id="A0A9P3LKN1"/>
<dbReference type="GO" id="GO:0006396">
    <property type="term" value="P:RNA processing"/>
    <property type="evidence" value="ECO:0007669"/>
    <property type="project" value="InterPro"/>
</dbReference>
<sequence length="246" mass="27626">MFQNQNQKALNTHLENAALKAVDEITSADDTLPFPWELYELVQKETAAQRTKISIYEALGDRVLYLSEVEQALKEFPLGSPYQYTQLRAGSHAAKTHAHIVARLCRLDTRWRDLAQTATNADVVNITPGSVALLANFFRLVAAHFWVEHGRIAALEWVQTLNKPLMEAEMLAYLRYSRAVATPRCQLSAKRMKKLSDIVHKMARALVKRHGVRFVARAVPGIKKLSTALSRKGKAALSALFDFTKA</sequence>